<name>A0A2I0ANK8_9ASPA</name>
<keyword evidence="5" id="KW-1185">Reference proteome</keyword>
<feature type="compositionally biased region" description="Low complexity" evidence="1">
    <location>
        <begin position="287"/>
        <end position="298"/>
    </location>
</feature>
<feature type="compositionally biased region" description="Gly residues" evidence="1">
    <location>
        <begin position="73"/>
        <end position="84"/>
    </location>
</feature>
<dbReference type="AlphaFoldDB" id="A0A2I0ANK8"/>
<dbReference type="Proteomes" id="UP000236161">
    <property type="component" value="Unassembled WGS sequence"/>
</dbReference>
<evidence type="ECO:0000259" key="2">
    <source>
        <dbReference type="Pfam" id="PF04782"/>
    </source>
</evidence>
<feature type="domain" description="DUF630" evidence="3">
    <location>
        <begin position="1"/>
        <end position="57"/>
    </location>
</feature>
<evidence type="ECO:0000313" key="5">
    <source>
        <dbReference type="Proteomes" id="UP000236161"/>
    </source>
</evidence>
<dbReference type="Pfam" id="PF04783">
    <property type="entry name" value="DUF630"/>
    <property type="match status" value="1"/>
</dbReference>
<feature type="domain" description="DUF632" evidence="2">
    <location>
        <begin position="362"/>
        <end position="673"/>
    </location>
</feature>
<gene>
    <name evidence="4" type="ORF">AXF42_Ash002428</name>
</gene>
<evidence type="ECO:0000313" key="4">
    <source>
        <dbReference type="EMBL" id="PKA57124.1"/>
    </source>
</evidence>
<reference evidence="4 5" key="1">
    <citation type="journal article" date="2017" name="Nature">
        <title>The Apostasia genome and the evolution of orchids.</title>
        <authorList>
            <person name="Zhang G.Q."/>
            <person name="Liu K.W."/>
            <person name="Li Z."/>
            <person name="Lohaus R."/>
            <person name="Hsiao Y.Y."/>
            <person name="Niu S.C."/>
            <person name="Wang J.Y."/>
            <person name="Lin Y.C."/>
            <person name="Xu Q."/>
            <person name="Chen L.J."/>
            <person name="Yoshida K."/>
            <person name="Fujiwara S."/>
            <person name="Wang Z.W."/>
            <person name="Zhang Y.Q."/>
            <person name="Mitsuda N."/>
            <person name="Wang M."/>
            <person name="Liu G.H."/>
            <person name="Pecoraro L."/>
            <person name="Huang H.X."/>
            <person name="Xiao X.J."/>
            <person name="Lin M."/>
            <person name="Wu X.Y."/>
            <person name="Wu W.L."/>
            <person name="Chen Y.Y."/>
            <person name="Chang S.B."/>
            <person name="Sakamoto S."/>
            <person name="Ohme-Takagi M."/>
            <person name="Yagi M."/>
            <person name="Zeng S.J."/>
            <person name="Shen C.Y."/>
            <person name="Yeh C.M."/>
            <person name="Luo Y.B."/>
            <person name="Tsai W.C."/>
            <person name="Van de Peer Y."/>
            <person name="Liu Z.J."/>
        </authorList>
    </citation>
    <scope>NUCLEOTIDE SEQUENCE [LARGE SCALE GENOMIC DNA]</scope>
    <source>
        <strain evidence="5">cv. Shenzhen</strain>
        <tissue evidence="4">Stem</tissue>
    </source>
</reference>
<sequence length="785" mass="86369">MGCGSSRADETGLVVLCRQRTALIREAADCRYGLAAAHDAYFRALADVGDALVRFAREGIAPASPVIVLPPSGKGGAGGNGSGGSSVTPLSHSLSDSHLHISSDSDESEGEDGGGGKGGEPSASLSPQPPRISSAGPSPSYYFMKKSSTEIPTMVYGEPYTSAYGGYSNFYYEQSVSPARPNQPAIAASPPSPPPPHGSAWDFFDPFNSYDQFLPNYFAGQYSTASVESSPSSSEVRAREGIPDLEDETEPKPVATVKKGKMVAEDFGTKGIPSREKEEMVEKESKGSSGEKTSMSSSAGKGSENESVKKGIEGSSGISSGEQGSSSKKKGVNFEDESSLMSHRSGPSDGSLTAVEGTRDVVEVLAEIKKEFQSAIVCSEEVSKMLEVGKTKYRSRNKAIRVITSRILGTIGFRLSFRRPSKHRRHSTMTSRSRHVEFEKLITIKSANLSSTLEKLYVWEKKLFNEVKAEERLRAMYDKKCRTLKSLDDRGAEPHKITSVRASIRMLRTKISIAITSVDAISRRMYVIMDDELQPQLAKLIQGLTTMWKLLLACHQKQLNAIIHCKSYNLTIKTQDSSPNITMHLQLKLLDWYACFDELISTHKAFITSLNGWLMKWLPEDREVTSDGMAPFSPRRIGAPSVFVLSNDWFQVVNSWSEADVKAAIASFAETIHRLWESQDEEQRRKHRVDYLSKDYSGRLKNLQKEHGNLDHVHDENKIAFLDSMKRKLDEARAKHDDTVRQVDEVVSSSLRAGLIPIFQSLGGFASEALQSYEGLRLPESREAS</sequence>
<dbReference type="Pfam" id="PF04782">
    <property type="entry name" value="DUF632"/>
    <property type="match status" value="1"/>
</dbReference>
<dbReference type="OrthoDB" id="1925648at2759"/>
<dbReference type="STRING" id="1088818.A0A2I0ANK8"/>
<protein>
    <recommendedName>
        <fullName evidence="6">DUF632 domain-containing protein</fullName>
    </recommendedName>
</protein>
<evidence type="ECO:0008006" key="6">
    <source>
        <dbReference type="Google" id="ProtNLM"/>
    </source>
</evidence>
<feature type="region of interest" description="Disordered" evidence="1">
    <location>
        <begin position="66"/>
        <end position="138"/>
    </location>
</feature>
<feature type="compositionally biased region" description="Basic and acidic residues" evidence="1">
    <location>
        <begin position="262"/>
        <end position="286"/>
    </location>
</feature>
<evidence type="ECO:0000256" key="1">
    <source>
        <dbReference type="SAM" id="MobiDB-lite"/>
    </source>
</evidence>
<feature type="compositionally biased region" description="Low complexity" evidence="1">
    <location>
        <begin position="226"/>
        <end position="235"/>
    </location>
</feature>
<dbReference type="EMBL" id="KZ451969">
    <property type="protein sequence ID" value="PKA57124.1"/>
    <property type="molecule type" value="Genomic_DNA"/>
</dbReference>
<evidence type="ECO:0000259" key="3">
    <source>
        <dbReference type="Pfam" id="PF04783"/>
    </source>
</evidence>
<proteinExistence type="predicted"/>
<dbReference type="InterPro" id="IPR006867">
    <property type="entry name" value="DUF632"/>
</dbReference>
<accession>A0A2I0ANK8</accession>
<feature type="compositionally biased region" description="Basic and acidic residues" evidence="1">
    <location>
        <begin position="303"/>
        <end position="312"/>
    </location>
</feature>
<dbReference type="PANTHER" id="PTHR21450">
    <property type="entry name" value="PROTEIN ALTERED PHOSPHATE STARVATION RESPONSE 1"/>
    <property type="match status" value="1"/>
</dbReference>
<feature type="region of interest" description="Disordered" evidence="1">
    <location>
        <begin position="180"/>
        <end position="200"/>
    </location>
</feature>
<dbReference type="PANTHER" id="PTHR21450:SF57">
    <property type="entry name" value="BZIP TRANSCRIPTION FACTOR-LIKE"/>
    <property type="match status" value="1"/>
</dbReference>
<organism evidence="4 5">
    <name type="scientific">Apostasia shenzhenica</name>
    <dbReference type="NCBI Taxonomy" id="1088818"/>
    <lineage>
        <taxon>Eukaryota</taxon>
        <taxon>Viridiplantae</taxon>
        <taxon>Streptophyta</taxon>
        <taxon>Embryophyta</taxon>
        <taxon>Tracheophyta</taxon>
        <taxon>Spermatophyta</taxon>
        <taxon>Magnoliopsida</taxon>
        <taxon>Liliopsida</taxon>
        <taxon>Asparagales</taxon>
        <taxon>Orchidaceae</taxon>
        <taxon>Apostasioideae</taxon>
        <taxon>Apostasia</taxon>
    </lineage>
</organism>
<feature type="compositionally biased region" description="Low complexity" evidence="1">
    <location>
        <begin position="313"/>
        <end position="326"/>
    </location>
</feature>
<dbReference type="InterPro" id="IPR006868">
    <property type="entry name" value="DUF630"/>
</dbReference>
<feature type="region of interest" description="Disordered" evidence="1">
    <location>
        <begin position="226"/>
        <end position="354"/>
    </location>
</feature>